<feature type="region of interest" description="Disordered" evidence="1">
    <location>
        <begin position="25"/>
        <end position="61"/>
    </location>
</feature>
<proteinExistence type="predicted"/>
<name>A0A1A0HCI4_9ASCO</name>
<organism evidence="2 3">
    <name type="scientific">Metschnikowia bicuspidata var. bicuspidata NRRL YB-4993</name>
    <dbReference type="NCBI Taxonomy" id="869754"/>
    <lineage>
        <taxon>Eukaryota</taxon>
        <taxon>Fungi</taxon>
        <taxon>Dikarya</taxon>
        <taxon>Ascomycota</taxon>
        <taxon>Saccharomycotina</taxon>
        <taxon>Pichiomycetes</taxon>
        <taxon>Metschnikowiaceae</taxon>
        <taxon>Metschnikowia</taxon>
    </lineage>
</organism>
<evidence type="ECO:0000313" key="3">
    <source>
        <dbReference type="Proteomes" id="UP000092555"/>
    </source>
</evidence>
<reference evidence="2 3" key="1">
    <citation type="submission" date="2016-05" db="EMBL/GenBank/DDBJ databases">
        <title>Comparative genomics of biotechnologically important yeasts.</title>
        <authorList>
            <consortium name="DOE Joint Genome Institute"/>
            <person name="Riley R."/>
            <person name="Haridas S."/>
            <person name="Wolfe K.H."/>
            <person name="Lopes M.R."/>
            <person name="Hittinger C.T."/>
            <person name="Goker M."/>
            <person name="Salamov A."/>
            <person name="Wisecaver J."/>
            <person name="Long T.M."/>
            <person name="Aerts A.L."/>
            <person name="Barry K."/>
            <person name="Choi C."/>
            <person name="Clum A."/>
            <person name="Coughlan A.Y."/>
            <person name="Deshpande S."/>
            <person name="Douglass A.P."/>
            <person name="Hanson S.J."/>
            <person name="Klenk H.-P."/>
            <person name="LaButti K."/>
            <person name="Lapidus A."/>
            <person name="Lindquist E."/>
            <person name="Lipzen A."/>
            <person name="Meier-kolthoff J.P."/>
            <person name="Ohm R.A."/>
            <person name="Otillar R.P."/>
            <person name="Pangilinan J."/>
            <person name="Peng Y."/>
            <person name="Rokas A."/>
            <person name="Rosa C.A."/>
            <person name="Scheuner C."/>
            <person name="Sibirny A.A."/>
            <person name="Slot J.C."/>
            <person name="Stielow J.B."/>
            <person name="Sun H."/>
            <person name="Kurtzman C.P."/>
            <person name="Blackwell M."/>
            <person name="Grigoriev I.V."/>
            <person name="Jeffries T.W."/>
        </authorList>
    </citation>
    <scope>NUCLEOTIDE SEQUENCE [LARGE SCALE GENOMIC DNA]</scope>
    <source>
        <strain evidence="2 3">NRRL YB-4993</strain>
    </source>
</reference>
<protein>
    <submittedName>
        <fullName evidence="2">Uncharacterized protein</fullName>
    </submittedName>
</protein>
<dbReference type="Proteomes" id="UP000092555">
    <property type="component" value="Unassembled WGS sequence"/>
</dbReference>
<dbReference type="GeneID" id="30027794"/>
<comment type="caution">
    <text evidence="2">The sequence shown here is derived from an EMBL/GenBank/DDBJ whole genome shotgun (WGS) entry which is preliminary data.</text>
</comment>
<gene>
    <name evidence="2" type="ORF">METBIDRAFT_188459</name>
</gene>
<dbReference type="EMBL" id="LXTC01000003">
    <property type="protein sequence ID" value="OBA21597.1"/>
    <property type="molecule type" value="Genomic_DNA"/>
</dbReference>
<evidence type="ECO:0000256" key="1">
    <source>
        <dbReference type="SAM" id="MobiDB-lite"/>
    </source>
</evidence>
<evidence type="ECO:0000313" key="2">
    <source>
        <dbReference type="EMBL" id="OBA21597.1"/>
    </source>
</evidence>
<dbReference type="RefSeq" id="XP_018712107.1">
    <property type="nucleotide sequence ID" value="XM_018854818.1"/>
</dbReference>
<dbReference type="AlphaFoldDB" id="A0A1A0HCI4"/>
<keyword evidence="3" id="KW-1185">Reference proteome</keyword>
<sequence length="100" mass="10661">MPYEAGTKNGWAAKTAMIGEGAFFFLPPHTPQGPARARPPAGAWASNREPGQQPRPSTQARYPGPVRIVLYLRGLAFAPVSLASLSRRATVQPAPLEPGQ</sequence>
<feature type="compositionally biased region" description="Low complexity" evidence="1">
    <location>
        <begin position="32"/>
        <end position="43"/>
    </location>
</feature>
<accession>A0A1A0HCI4</accession>